<feature type="chain" id="PRO_5039663201" evidence="5">
    <location>
        <begin position="22"/>
        <end position="259"/>
    </location>
</feature>
<gene>
    <name evidence="6" type="ORF">EV191_110222</name>
</gene>
<keyword evidence="3" id="KW-1003">Cell membrane</keyword>
<evidence type="ECO:0000256" key="1">
    <source>
        <dbReference type="ARBA" id="ARBA00004196"/>
    </source>
</evidence>
<sequence>MATFPRARVLFAAVTTAGLLAGCGSEPDASGPLPEPTRLLGKAAETSQRLQSAQFSVSVNGQLPGITVQSADGALTRTPTGQVDAKGSAQVQRSDQLVKLDYVLTGDTVYLRNPAGDLTEAPATTVTSVYDPAILLDERRGVSNLLRRVDQARTEGRETIEGQETIRVGGKLSKEHAEATIPGIEDTAPADDQTDDQAVEEDQESQETIEVKFWLADSAAKEPVRAWFQLPPATKGSGARMIELSLAKFNEPVTVNAPA</sequence>
<dbReference type="PROSITE" id="PS51257">
    <property type="entry name" value="PROKAR_LIPOPROTEIN"/>
    <property type="match status" value="1"/>
</dbReference>
<dbReference type="Proteomes" id="UP000294911">
    <property type="component" value="Unassembled WGS sequence"/>
</dbReference>
<dbReference type="InterPro" id="IPR029046">
    <property type="entry name" value="LolA/LolB/LppX"/>
</dbReference>
<dbReference type="GO" id="GO:0030313">
    <property type="term" value="C:cell envelope"/>
    <property type="evidence" value="ECO:0007669"/>
    <property type="project" value="UniProtKB-SubCell"/>
</dbReference>
<dbReference type="EMBL" id="SLXQ01000010">
    <property type="protein sequence ID" value="TCP48661.1"/>
    <property type="molecule type" value="Genomic_DNA"/>
</dbReference>
<evidence type="ECO:0000256" key="2">
    <source>
        <dbReference type="ARBA" id="ARBA00009194"/>
    </source>
</evidence>
<feature type="compositionally biased region" description="Acidic residues" evidence="4">
    <location>
        <begin position="188"/>
        <end position="206"/>
    </location>
</feature>
<proteinExistence type="inferred from homology"/>
<dbReference type="CDD" id="cd16334">
    <property type="entry name" value="LppX-like"/>
    <property type="match status" value="1"/>
</dbReference>
<comment type="similarity">
    <text evidence="2">Belongs to the LppX/LprAFG lipoprotein family.</text>
</comment>
<evidence type="ECO:0000313" key="6">
    <source>
        <dbReference type="EMBL" id="TCP48661.1"/>
    </source>
</evidence>
<reference evidence="6 7" key="1">
    <citation type="submission" date="2019-03" db="EMBL/GenBank/DDBJ databases">
        <title>Genomic Encyclopedia of Type Strains, Phase IV (KMG-IV): sequencing the most valuable type-strain genomes for metagenomic binning, comparative biology and taxonomic classification.</title>
        <authorList>
            <person name="Goeker M."/>
        </authorList>
    </citation>
    <scope>NUCLEOTIDE SEQUENCE [LARGE SCALE GENOMIC DNA]</scope>
    <source>
        <strain evidence="6 7">DSM 45765</strain>
    </source>
</reference>
<keyword evidence="6" id="KW-0449">Lipoprotein</keyword>
<dbReference type="InterPro" id="IPR009830">
    <property type="entry name" value="LppX/LprAFG"/>
</dbReference>
<protein>
    <submittedName>
        <fullName evidence="6">Lipoprotein LprG</fullName>
    </submittedName>
</protein>
<evidence type="ECO:0000256" key="3">
    <source>
        <dbReference type="ARBA" id="ARBA00022475"/>
    </source>
</evidence>
<dbReference type="RefSeq" id="WP_165913039.1">
    <property type="nucleotide sequence ID" value="NZ_SLXQ01000010.1"/>
</dbReference>
<dbReference type="AlphaFoldDB" id="A0A4R2QNN8"/>
<dbReference type="Gene3D" id="2.50.20.20">
    <property type="match status" value="1"/>
</dbReference>
<comment type="caution">
    <text evidence="6">The sequence shown here is derived from an EMBL/GenBank/DDBJ whole genome shotgun (WGS) entry which is preliminary data.</text>
</comment>
<dbReference type="Pfam" id="PF07161">
    <property type="entry name" value="LppX_LprAFG"/>
    <property type="match status" value="1"/>
</dbReference>
<accession>A0A4R2QNN8</accession>
<feature type="region of interest" description="Disordered" evidence="4">
    <location>
        <begin position="183"/>
        <end position="206"/>
    </location>
</feature>
<dbReference type="SUPFAM" id="SSF89392">
    <property type="entry name" value="Prokaryotic lipoproteins and lipoprotein localization factors"/>
    <property type="match status" value="1"/>
</dbReference>
<evidence type="ECO:0000256" key="5">
    <source>
        <dbReference type="SAM" id="SignalP"/>
    </source>
</evidence>
<evidence type="ECO:0000256" key="4">
    <source>
        <dbReference type="SAM" id="MobiDB-lite"/>
    </source>
</evidence>
<organism evidence="6 7">
    <name type="scientific">Tamaricihabitans halophyticus</name>
    <dbReference type="NCBI Taxonomy" id="1262583"/>
    <lineage>
        <taxon>Bacteria</taxon>
        <taxon>Bacillati</taxon>
        <taxon>Actinomycetota</taxon>
        <taxon>Actinomycetes</taxon>
        <taxon>Pseudonocardiales</taxon>
        <taxon>Pseudonocardiaceae</taxon>
        <taxon>Tamaricihabitans</taxon>
    </lineage>
</organism>
<comment type="subcellular location">
    <subcellularLocation>
        <location evidence="1">Cell envelope</location>
    </subcellularLocation>
</comment>
<name>A0A4R2QNN8_9PSEU</name>
<keyword evidence="7" id="KW-1185">Reference proteome</keyword>
<feature type="signal peptide" evidence="5">
    <location>
        <begin position="1"/>
        <end position="21"/>
    </location>
</feature>
<keyword evidence="3" id="KW-0472">Membrane</keyword>
<keyword evidence="5" id="KW-0732">Signal</keyword>
<evidence type="ECO:0000313" key="7">
    <source>
        <dbReference type="Proteomes" id="UP000294911"/>
    </source>
</evidence>